<dbReference type="EMBL" id="GL732546">
    <property type="protein sequence ID" value="EFX80734.1"/>
    <property type="molecule type" value="Genomic_DNA"/>
</dbReference>
<dbReference type="InParanoid" id="E9GIK9"/>
<protein>
    <submittedName>
        <fullName evidence="1">Uncharacterized protein</fullName>
    </submittedName>
</protein>
<dbReference type="eggNOG" id="ENOG502T29M">
    <property type="taxonomic scope" value="Eukaryota"/>
</dbReference>
<evidence type="ECO:0000313" key="1">
    <source>
        <dbReference type="EMBL" id="EFX80734.1"/>
    </source>
</evidence>
<dbReference type="HOGENOM" id="CLU_1715099_0_0_1"/>
<keyword evidence="2" id="KW-1185">Reference proteome</keyword>
<dbReference type="OrthoDB" id="6360340at2759"/>
<evidence type="ECO:0000313" key="2">
    <source>
        <dbReference type="Proteomes" id="UP000000305"/>
    </source>
</evidence>
<reference evidence="1 2" key="1">
    <citation type="journal article" date="2011" name="Science">
        <title>The ecoresponsive genome of Daphnia pulex.</title>
        <authorList>
            <person name="Colbourne J.K."/>
            <person name="Pfrender M.E."/>
            <person name="Gilbert D."/>
            <person name="Thomas W.K."/>
            <person name="Tucker A."/>
            <person name="Oakley T.H."/>
            <person name="Tokishita S."/>
            <person name="Aerts A."/>
            <person name="Arnold G.J."/>
            <person name="Basu M.K."/>
            <person name="Bauer D.J."/>
            <person name="Caceres C.E."/>
            <person name="Carmel L."/>
            <person name="Casola C."/>
            <person name="Choi J.H."/>
            <person name="Detter J.C."/>
            <person name="Dong Q."/>
            <person name="Dusheyko S."/>
            <person name="Eads B.D."/>
            <person name="Frohlich T."/>
            <person name="Geiler-Samerotte K.A."/>
            <person name="Gerlach D."/>
            <person name="Hatcher P."/>
            <person name="Jogdeo S."/>
            <person name="Krijgsveld J."/>
            <person name="Kriventseva E.V."/>
            <person name="Kultz D."/>
            <person name="Laforsch C."/>
            <person name="Lindquist E."/>
            <person name="Lopez J."/>
            <person name="Manak J.R."/>
            <person name="Muller J."/>
            <person name="Pangilinan J."/>
            <person name="Patwardhan R.P."/>
            <person name="Pitluck S."/>
            <person name="Pritham E.J."/>
            <person name="Rechtsteiner A."/>
            <person name="Rho M."/>
            <person name="Rogozin I.B."/>
            <person name="Sakarya O."/>
            <person name="Salamov A."/>
            <person name="Schaack S."/>
            <person name="Shapiro H."/>
            <person name="Shiga Y."/>
            <person name="Skalitzky C."/>
            <person name="Smith Z."/>
            <person name="Souvorov A."/>
            <person name="Sung W."/>
            <person name="Tang Z."/>
            <person name="Tsuchiya D."/>
            <person name="Tu H."/>
            <person name="Vos H."/>
            <person name="Wang M."/>
            <person name="Wolf Y.I."/>
            <person name="Yamagata H."/>
            <person name="Yamada T."/>
            <person name="Ye Y."/>
            <person name="Shaw J.R."/>
            <person name="Andrews J."/>
            <person name="Crease T.J."/>
            <person name="Tang H."/>
            <person name="Lucas S.M."/>
            <person name="Robertson H.M."/>
            <person name="Bork P."/>
            <person name="Koonin E.V."/>
            <person name="Zdobnov E.M."/>
            <person name="Grigoriev I.V."/>
            <person name="Lynch M."/>
            <person name="Boore J.L."/>
        </authorList>
    </citation>
    <scope>NUCLEOTIDE SEQUENCE [LARGE SCALE GENOMIC DNA]</scope>
</reference>
<organism evidence="1 2">
    <name type="scientific">Daphnia pulex</name>
    <name type="common">Water flea</name>
    <dbReference type="NCBI Taxonomy" id="6669"/>
    <lineage>
        <taxon>Eukaryota</taxon>
        <taxon>Metazoa</taxon>
        <taxon>Ecdysozoa</taxon>
        <taxon>Arthropoda</taxon>
        <taxon>Crustacea</taxon>
        <taxon>Branchiopoda</taxon>
        <taxon>Diplostraca</taxon>
        <taxon>Cladocera</taxon>
        <taxon>Anomopoda</taxon>
        <taxon>Daphniidae</taxon>
        <taxon>Daphnia</taxon>
    </lineage>
</organism>
<dbReference type="AlphaFoldDB" id="E9GIK9"/>
<accession>E9GIK9</accession>
<dbReference type="KEGG" id="dpx:DAPPUDRAFT_303872"/>
<dbReference type="PhylomeDB" id="E9GIK9"/>
<name>E9GIK9_DAPPU</name>
<proteinExistence type="predicted"/>
<gene>
    <name evidence="1" type="ORF">DAPPUDRAFT_303872</name>
</gene>
<sequence length="153" mass="17446">MTIITKKTTNRVEDCEELDDVIGDCEIFLYTKPAEFSSIGNFLLSITRNEDNIYFQKWFLVARFSRDGRVYTFEAVENDSGRMEAFRTTGSVPVDPKEKLAIGTVRTSPQKLLSLAQKHPYNGTTTPILATLKKCQDWLNEFLRMVSPSLNLP</sequence>
<dbReference type="Proteomes" id="UP000000305">
    <property type="component" value="Unassembled WGS sequence"/>
</dbReference>